<evidence type="ECO:0000256" key="7">
    <source>
        <dbReference type="RuleBase" id="RU003355"/>
    </source>
</evidence>
<feature type="domain" description="Peptidase S8/S53" evidence="8">
    <location>
        <begin position="118"/>
        <end position="400"/>
    </location>
</feature>
<reference evidence="9 10" key="1">
    <citation type="submission" date="2016-07" db="EMBL/GenBank/DDBJ databases">
        <title>Genome and transcriptome analysis of iron-reducing fermentative bacteria Anoxybacter fermentans.</title>
        <authorList>
            <person name="Zeng X."/>
            <person name="Shao Z."/>
        </authorList>
    </citation>
    <scope>NUCLEOTIDE SEQUENCE [LARGE SCALE GENOMIC DNA]</scope>
    <source>
        <strain evidence="9 10">DY22613</strain>
    </source>
</reference>
<keyword evidence="10" id="KW-1185">Reference proteome</keyword>
<feature type="active site" description="Charge relay system" evidence="5 6">
    <location>
        <position position="169"/>
    </location>
</feature>
<dbReference type="InterPro" id="IPR050131">
    <property type="entry name" value="Peptidase_S8_subtilisin-like"/>
</dbReference>
<feature type="active site" description="Charge relay system" evidence="5 6">
    <location>
        <position position="367"/>
    </location>
</feature>
<dbReference type="AlphaFoldDB" id="A0A3S9T122"/>
<evidence type="ECO:0000256" key="1">
    <source>
        <dbReference type="ARBA" id="ARBA00011073"/>
    </source>
</evidence>
<dbReference type="InterPro" id="IPR000209">
    <property type="entry name" value="Peptidase_S8/S53_dom"/>
</dbReference>
<dbReference type="PRINTS" id="PR00723">
    <property type="entry name" value="SUBTILISIN"/>
</dbReference>
<dbReference type="PANTHER" id="PTHR43806:SF11">
    <property type="entry name" value="CEREVISIN-RELATED"/>
    <property type="match status" value="1"/>
</dbReference>
<accession>A0A3S9T122</accession>
<dbReference type="InterPro" id="IPR023827">
    <property type="entry name" value="Peptidase_S8_Asp-AS"/>
</dbReference>
<keyword evidence="4 6" id="KW-0720">Serine protease</keyword>
<dbReference type="PROSITE" id="PS00136">
    <property type="entry name" value="SUBTILASE_ASP"/>
    <property type="match status" value="1"/>
</dbReference>
<dbReference type="Pfam" id="PF00082">
    <property type="entry name" value="Peptidase_S8"/>
    <property type="match status" value="1"/>
</dbReference>
<evidence type="ECO:0000256" key="5">
    <source>
        <dbReference type="PIRSR" id="PIRSR615500-1"/>
    </source>
</evidence>
<evidence type="ECO:0000256" key="6">
    <source>
        <dbReference type="PROSITE-ProRule" id="PRU01240"/>
    </source>
</evidence>
<dbReference type="Gene3D" id="3.40.50.200">
    <property type="entry name" value="Peptidase S8/S53 domain"/>
    <property type="match status" value="1"/>
</dbReference>
<dbReference type="SUPFAM" id="SSF52743">
    <property type="entry name" value="Subtilisin-like"/>
    <property type="match status" value="1"/>
</dbReference>
<dbReference type="PROSITE" id="PS00138">
    <property type="entry name" value="SUBTILASE_SER"/>
    <property type="match status" value="1"/>
</dbReference>
<name>A0A3S9T122_9FIRM</name>
<comment type="similarity">
    <text evidence="1 6 7">Belongs to the peptidase S8 family.</text>
</comment>
<dbReference type="InterPro" id="IPR036852">
    <property type="entry name" value="Peptidase_S8/S53_dom_sf"/>
</dbReference>
<dbReference type="GO" id="GO:0004252">
    <property type="term" value="F:serine-type endopeptidase activity"/>
    <property type="evidence" value="ECO:0007669"/>
    <property type="project" value="UniProtKB-UniRule"/>
</dbReference>
<evidence type="ECO:0000313" key="10">
    <source>
        <dbReference type="Proteomes" id="UP000267250"/>
    </source>
</evidence>
<evidence type="ECO:0000256" key="4">
    <source>
        <dbReference type="ARBA" id="ARBA00022825"/>
    </source>
</evidence>
<keyword evidence="3 6" id="KW-0378">Hydrolase</keyword>
<keyword evidence="2 6" id="KW-0645">Protease</keyword>
<dbReference type="PANTHER" id="PTHR43806">
    <property type="entry name" value="PEPTIDASE S8"/>
    <property type="match status" value="1"/>
</dbReference>
<dbReference type="EMBL" id="CP016379">
    <property type="protein sequence ID" value="AZR74197.1"/>
    <property type="molecule type" value="Genomic_DNA"/>
</dbReference>
<feature type="active site" description="Charge relay system" evidence="5 6">
    <location>
        <position position="127"/>
    </location>
</feature>
<dbReference type="InterPro" id="IPR023828">
    <property type="entry name" value="Peptidase_S8_Ser-AS"/>
</dbReference>
<evidence type="ECO:0000256" key="3">
    <source>
        <dbReference type="ARBA" id="ARBA00022801"/>
    </source>
</evidence>
<organism evidence="9 10">
    <name type="scientific">Anoxybacter fermentans</name>
    <dbReference type="NCBI Taxonomy" id="1323375"/>
    <lineage>
        <taxon>Bacteria</taxon>
        <taxon>Bacillati</taxon>
        <taxon>Bacillota</taxon>
        <taxon>Clostridia</taxon>
        <taxon>Halanaerobiales</taxon>
        <taxon>Anoxybacter</taxon>
    </lineage>
</organism>
<dbReference type="PROSITE" id="PS51892">
    <property type="entry name" value="SUBTILASE"/>
    <property type="match status" value="1"/>
</dbReference>
<dbReference type="KEGG" id="aft:BBF96_12790"/>
<dbReference type="OrthoDB" id="9798386at2"/>
<protein>
    <recommendedName>
        <fullName evidence="8">Peptidase S8/S53 domain-containing protein</fullName>
    </recommendedName>
</protein>
<proteinExistence type="inferred from homology"/>
<dbReference type="Proteomes" id="UP000267250">
    <property type="component" value="Chromosome"/>
</dbReference>
<evidence type="ECO:0000256" key="2">
    <source>
        <dbReference type="ARBA" id="ARBA00022670"/>
    </source>
</evidence>
<evidence type="ECO:0000259" key="8">
    <source>
        <dbReference type="Pfam" id="PF00082"/>
    </source>
</evidence>
<gene>
    <name evidence="9" type="ORF">BBF96_12790</name>
</gene>
<dbReference type="GO" id="GO:0006508">
    <property type="term" value="P:proteolysis"/>
    <property type="evidence" value="ECO:0007669"/>
    <property type="project" value="UniProtKB-KW"/>
</dbReference>
<sequence>MKRSFLLVVTLLVIFSVGVFGVAAAKNVRVMVEVEKYTDTMLAELKGMAVNINFKFPEINTVALTVREEDIPEIQGMPGVVGVYRDEEVTVHGGLKTWDLDIIDVEVVHNNTYIDVDGTGVYVAVLDTGLLPHWKNYFPEERIATELGMGFHNPQGQENPGAWIGTHAHGTHVTSTIIGYYLYNTPIDGVAPGAKIIPVKVLSNQGSGYTSAVTAGIIYVANLRASGKITEPIVINMSLGGKYPSVPQLKAIQYAIKHGVIVVASAGNEGEAGMGYPGGYDEVISVGAVGWRDMWLQGWLGDVAEGDIVDQVYVADFSSRELPGQFLDVLAPGVWVVGPYSVYGAAHPPRWAKQDKMGQYYYLSGTSMAAPHVAGVAALMLQKNPFLTQKDVEKILKETAIYIPPNSVFVPDPWGGETFEWGSDATGSGLIQADAAVKAAGSY</sequence>
<evidence type="ECO:0000313" key="9">
    <source>
        <dbReference type="EMBL" id="AZR74197.1"/>
    </source>
</evidence>
<dbReference type="InterPro" id="IPR015500">
    <property type="entry name" value="Peptidase_S8_subtilisin-rel"/>
</dbReference>
<dbReference type="RefSeq" id="WP_127017554.1">
    <property type="nucleotide sequence ID" value="NZ_CP016379.1"/>
</dbReference>